<dbReference type="EMBL" id="JBHSGW010000025">
    <property type="protein sequence ID" value="MFC4740036.1"/>
    <property type="molecule type" value="Genomic_DNA"/>
</dbReference>
<protein>
    <submittedName>
        <fullName evidence="2">DUF6252 family protein</fullName>
    </submittedName>
</protein>
<keyword evidence="1" id="KW-0732">Signal</keyword>
<feature type="chain" id="PRO_5047067832" evidence="1">
    <location>
        <begin position="25"/>
        <end position="317"/>
    </location>
</feature>
<evidence type="ECO:0000313" key="2">
    <source>
        <dbReference type="EMBL" id="MFC4740036.1"/>
    </source>
</evidence>
<organism evidence="2 3">
    <name type="scientific">Flavobacterium ponti</name>
    <dbReference type="NCBI Taxonomy" id="665133"/>
    <lineage>
        <taxon>Bacteria</taxon>
        <taxon>Pseudomonadati</taxon>
        <taxon>Bacteroidota</taxon>
        <taxon>Flavobacteriia</taxon>
        <taxon>Flavobacteriales</taxon>
        <taxon>Flavobacteriaceae</taxon>
        <taxon>Flavobacterium</taxon>
    </lineage>
</organism>
<dbReference type="RefSeq" id="WP_379740604.1">
    <property type="nucleotide sequence ID" value="NZ_JBHSGW010000025.1"/>
</dbReference>
<feature type="signal peptide" evidence="1">
    <location>
        <begin position="1"/>
        <end position="24"/>
    </location>
</feature>
<proteinExistence type="predicted"/>
<dbReference type="Pfam" id="PF19765">
    <property type="entry name" value="DUF6252"/>
    <property type="match status" value="1"/>
</dbReference>
<evidence type="ECO:0000256" key="1">
    <source>
        <dbReference type="SAM" id="SignalP"/>
    </source>
</evidence>
<accession>A0ABV9P5P6</accession>
<dbReference type="InterPro" id="IPR046219">
    <property type="entry name" value="DUF6252"/>
</dbReference>
<comment type="caution">
    <text evidence="2">The sequence shown here is derived from an EMBL/GenBank/DDBJ whole genome shotgun (WGS) entry which is preliminary data.</text>
</comment>
<dbReference type="PROSITE" id="PS51257">
    <property type="entry name" value="PROKAR_LIPOPROTEIN"/>
    <property type="match status" value="1"/>
</dbReference>
<sequence length="317" mass="33288">MKKSIIFKSLIVLFSIISFVSCETEPLDPNIDLDSFNPNNPNNNQSGSFTASIDGVNFVSTQTMGEYSDSSLGNELNVFGVTTEGKIISLQIINPSVGTFQASTNASNLVFFQYSDATLGTNGFFSSLNSSNNTSTGSVTITEFNTTTNKISATFSFTAYNTADPTNTKEVTQGVINNVSFTNQLTGGNPSTDLFFANVDGSEFVENQIDVAAVSSSGFPDAISIAASKSNGDVLSISIDEGTPVGTYPITGLLSTTDVVRGKYLVGGTLHGGVSGSLTITSLTATRIAGTFTFTAEDINQTSSHQITQGSFDVELP</sequence>
<dbReference type="Proteomes" id="UP001595885">
    <property type="component" value="Unassembled WGS sequence"/>
</dbReference>
<reference evidence="3" key="1">
    <citation type="journal article" date="2019" name="Int. J. Syst. Evol. Microbiol.">
        <title>The Global Catalogue of Microorganisms (GCM) 10K type strain sequencing project: providing services to taxonomists for standard genome sequencing and annotation.</title>
        <authorList>
            <consortium name="The Broad Institute Genomics Platform"/>
            <consortium name="The Broad Institute Genome Sequencing Center for Infectious Disease"/>
            <person name="Wu L."/>
            <person name="Ma J."/>
        </authorList>
    </citation>
    <scope>NUCLEOTIDE SEQUENCE [LARGE SCALE GENOMIC DNA]</scope>
    <source>
        <strain evidence="3">CCUG 50349</strain>
    </source>
</reference>
<gene>
    <name evidence="2" type="ORF">ACFO3U_08515</name>
</gene>
<keyword evidence="3" id="KW-1185">Reference proteome</keyword>
<evidence type="ECO:0000313" key="3">
    <source>
        <dbReference type="Proteomes" id="UP001595885"/>
    </source>
</evidence>
<name>A0ABV9P5P6_9FLAO</name>